<feature type="transmembrane region" description="Helical" evidence="1">
    <location>
        <begin position="96"/>
        <end position="122"/>
    </location>
</feature>
<comment type="caution">
    <text evidence="2">The sequence shown here is derived from an EMBL/GenBank/DDBJ whole genome shotgun (WGS) entry which is preliminary data.</text>
</comment>
<reference evidence="2 3" key="1">
    <citation type="journal article" date="2016" name="Nat. Commun.">
        <title>Thousands of microbial genomes shed light on interconnected biogeochemical processes in an aquifer system.</title>
        <authorList>
            <person name="Anantharaman K."/>
            <person name="Brown C.T."/>
            <person name="Hug L.A."/>
            <person name="Sharon I."/>
            <person name="Castelle C.J."/>
            <person name="Probst A.J."/>
            <person name="Thomas B.C."/>
            <person name="Singh A."/>
            <person name="Wilkins M.J."/>
            <person name="Karaoz U."/>
            <person name="Brodie E.L."/>
            <person name="Williams K.H."/>
            <person name="Hubbard S.S."/>
            <person name="Banfield J.F."/>
        </authorList>
    </citation>
    <scope>NUCLEOTIDE SEQUENCE [LARGE SCALE GENOMIC DNA]</scope>
</reference>
<evidence type="ECO:0000256" key="1">
    <source>
        <dbReference type="SAM" id="Phobius"/>
    </source>
</evidence>
<keyword evidence="1" id="KW-1133">Transmembrane helix</keyword>
<keyword evidence="1" id="KW-0472">Membrane</keyword>
<dbReference type="EMBL" id="MFYX01000012">
    <property type="protein sequence ID" value="OGK07180.1"/>
    <property type="molecule type" value="Genomic_DNA"/>
</dbReference>
<evidence type="ECO:0000313" key="3">
    <source>
        <dbReference type="Proteomes" id="UP000179243"/>
    </source>
</evidence>
<organism evidence="2 3">
    <name type="scientific">Candidatus Raymondbacteria bacterium RIFOXYD12_FULL_49_13</name>
    <dbReference type="NCBI Taxonomy" id="1817890"/>
    <lineage>
        <taxon>Bacteria</taxon>
        <taxon>Raymondiibacteriota</taxon>
    </lineage>
</organism>
<protein>
    <submittedName>
        <fullName evidence="2">Uncharacterized protein</fullName>
    </submittedName>
</protein>
<proteinExistence type="predicted"/>
<dbReference type="AlphaFoldDB" id="A0A1F7FKJ4"/>
<evidence type="ECO:0000313" key="2">
    <source>
        <dbReference type="EMBL" id="OGK07180.1"/>
    </source>
</evidence>
<accession>A0A1F7FKJ4</accession>
<sequence>MTKDLLRKLLLHNFNSALVLIVFCMFISYHFLSTQLGPQQINIFDDGKIDNPHSLPVTPLLCNIMYLDKSWLDLSSNNNWIMGILKTHKLTIVTDWWWPLIILPFKFYLWLIFFRIISLIGLKIKQSFIKTKNMPKS</sequence>
<keyword evidence="1" id="KW-0812">Transmembrane</keyword>
<feature type="transmembrane region" description="Helical" evidence="1">
    <location>
        <begin position="12"/>
        <end position="32"/>
    </location>
</feature>
<dbReference type="Proteomes" id="UP000179243">
    <property type="component" value="Unassembled WGS sequence"/>
</dbReference>
<gene>
    <name evidence="2" type="ORF">A2519_09410</name>
</gene>
<name>A0A1F7FKJ4_UNCRA</name>